<sequence length="61" mass="7458">MLLLFHTFFNIFLYRTRFSHICQYSQYAVFTHLILWNFPNIFDFFTFILCCFPNCANMDGI</sequence>
<reference evidence="1 2" key="1">
    <citation type="submission" date="2010-01" db="EMBL/GenBank/DDBJ databases">
        <authorList>
            <person name="Weinstock G."/>
            <person name="Sodergren E."/>
            <person name="Clifton S."/>
            <person name="Fulton L."/>
            <person name="Fulton B."/>
            <person name="Courtney L."/>
            <person name="Fronick C."/>
            <person name="Harrison M."/>
            <person name="Strong C."/>
            <person name="Farmer C."/>
            <person name="Delahaunty K."/>
            <person name="Markovic C."/>
            <person name="Hall O."/>
            <person name="Minx P."/>
            <person name="Tomlinson C."/>
            <person name="Mitreva M."/>
            <person name="Nelson J."/>
            <person name="Hou S."/>
            <person name="Wollam A."/>
            <person name="Pepin K.H."/>
            <person name="Johnson M."/>
            <person name="Bhonagiri V."/>
            <person name="Nash W.E."/>
            <person name="Warren W."/>
            <person name="Chinwalla A."/>
            <person name="Mardis E.R."/>
            <person name="Wilson R.K."/>
        </authorList>
    </citation>
    <scope>NUCLEOTIDE SEQUENCE [LARGE SCALE GENOMIC DNA]</scope>
    <source>
        <strain evidence="1 2">DSM 13479</strain>
    </source>
</reference>
<dbReference type="EMBL" id="ACIO01000030">
    <property type="protein sequence ID" value="EFD01294.1"/>
    <property type="molecule type" value="Genomic_DNA"/>
</dbReference>
<organism evidence="1 2">
    <name type="scientific">Hungatella hathewayi DSM 13479</name>
    <dbReference type="NCBI Taxonomy" id="566550"/>
    <lineage>
        <taxon>Bacteria</taxon>
        <taxon>Bacillati</taxon>
        <taxon>Bacillota</taxon>
        <taxon>Clostridia</taxon>
        <taxon>Lachnospirales</taxon>
        <taxon>Lachnospiraceae</taxon>
        <taxon>Hungatella</taxon>
    </lineage>
</organism>
<name>D3AA37_9FIRM</name>
<evidence type="ECO:0000313" key="2">
    <source>
        <dbReference type="Proteomes" id="UP000004968"/>
    </source>
</evidence>
<proteinExistence type="predicted"/>
<dbReference type="HOGENOM" id="CLU_2916301_0_0_9"/>
<gene>
    <name evidence="1" type="ORF">CLOSTHATH_00458</name>
</gene>
<protein>
    <submittedName>
        <fullName evidence="1">Uncharacterized protein</fullName>
    </submittedName>
</protein>
<comment type="caution">
    <text evidence="1">The sequence shown here is derived from an EMBL/GenBank/DDBJ whole genome shotgun (WGS) entry which is preliminary data.</text>
</comment>
<dbReference type="Proteomes" id="UP000004968">
    <property type="component" value="Unassembled WGS sequence"/>
</dbReference>
<dbReference type="AlphaFoldDB" id="D3AA37"/>
<evidence type="ECO:0000313" key="1">
    <source>
        <dbReference type="EMBL" id="EFD01294.1"/>
    </source>
</evidence>
<accession>D3AA37</accession>